<comment type="caution">
    <text evidence="1">The sequence shown here is derived from an EMBL/GenBank/DDBJ whole genome shotgun (WGS) entry which is preliminary data.</text>
</comment>
<dbReference type="RefSeq" id="WP_189048799.1">
    <property type="nucleotide sequence ID" value="NZ_BMJQ01000010.1"/>
</dbReference>
<reference evidence="1" key="1">
    <citation type="journal article" date="2014" name="Int. J. Syst. Evol. Microbiol.">
        <title>Complete genome sequence of Corynebacterium casei LMG S-19264T (=DSM 44701T), isolated from a smear-ripened cheese.</title>
        <authorList>
            <consortium name="US DOE Joint Genome Institute (JGI-PGF)"/>
            <person name="Walter F."/>
            <person name="Albersmeier A."/>
            <person name="Kalinowski J."/>
            <person name="Ruckert C."/>
        </authorList>
    </citation>
    <scope>NUCLEOTIDE SEQUENCE</scope>
    <source>
        <strain evidence="1">CGMCC 1.15725</strain>
    </source>
</reference>
<reference evidence="1" key="2">
    <citation type="submission" date="2020-09" db="EMBL/GenBank/DDBJ databases">
        <authorList>
            <person name="Sun Q."/>
            <person name="Zhou Y."/>
        </authorList>
    </citation>
    <scope>NUCLEOTIDE SEQUENCE</scope>
    <source>
        <strain evidence="1">CGMCC 1.15725</strain>
    </source>
</reference>
<accession>A0A8J2YW01</accession>
<dbReference type="EMBL" id="BMJQ01000010">
    <property type="protein sequence ID" value="GGF29021.1"/>
    <property type="molecule type" value="Genomic_DNA"/>
</dbReference>
<name>A0A8J2YW01_9PROT</name>
<evidence type="ECO:0000313" key="1">
    <source>
        <dbReference type="EMBL" id="GGF29021.1"/>
    </source>
</evidence>
<dbReference type="AlphaFoldDB" id="A0A8J2YW01"/>
<keyword evidence="2" id="KW-1185">Reference proteome</keyword>
<gene>
    <name evidence="1" type="ORF">GCM10011611_38880</name>
</gene>
<evidence type="ECO:0000313" key="2">
    <source>
        <dbReference type="Proteomes" id="UP000646365"/>
    </source>
</evidence>
<protein>
    <submittedName>
        <fullName evidence="1">Uncharacterized protein</fullName>
    </submittedName>
</protein>
<sequence>MANFQNITEDARLVELAALFERSMCMYTVNDECATGAASEEAKLHRDGADYWIDLAINQATEICSLVARTAWGALVQAEALELIADHETEGDLYGLIRLNAIRSISGVLAGVAGV</sequence>
<dbReference type="Proteomes" id="UP000646365">
    <property type="component" value="Unassembled WGS sequence"/>
</dbReference>
<organism evidence="1 2">
    <name type="scientific">Aliidongia dinghuensis</name>
    <dbReference type="NCBI Taxonomy" id="1867774"/>
    <lineage>
        <taxon>Bacteria</taxon>
        <taxon>Pseudomonadati</taxon>
        <taxon>Pseudomonadota</taxon>
        <taxon>Alphaproteobacteria</taxon>
        <taxon>Rhodospirillales</taxon>
        <taxon>Dongiaceae</taxon>
        <taxon>Aliidongia</taxon>
    </lineage>
</organism>
<proteinExistence type="predicted"/>